<dbReference type="InterPro" id="IPR036388">
    <property type="entry name" value="WH-like_DNA-bd_sf"/>
</dbReference>
<dbReference type="CDD" id="cd00038">
    <property type="entry name" value="CAP_ED"/>
    <property type="match status" value="1"/>
</dbReference>
<dbReference type="InterPro" id="IPR014710">
    <property type="entry name" value="RmlC-like_jellyroll"/>
</dbReference>
<protein>
    <submittedName>
        <fullName evidence="5">CRP/FNR family transcriptional regulator, anaerobic regulatory protein</fullName>
    </submittedName>
</protein>
<evidence type="ECO:0000313" key="6">
    <source>
        <dbReference type="Proteomes" id="UP000198644"/>
    </source>
</evidence>
<dbReference type="SUPFAM" id="SSF51206">
    <property type="entry name" value="cAMP-binding domain-like"/>
    <property type="match status" value="1"/>
</dbReference>
<dbReference type="InterPro" id="IPR012318">
    <property type="entry name" value="HTH_CRP"/>
</dbReference>
<keyword evidence="6" id="KW-1185">Reference proteome</keyword>
<dbReference type="InterPro" id="IPR000595">
    <property type="entry name" value="cNMP-bd_dom"/>
</dbReference>
<dbReference type="EMBL" id="FOYW01000002">
    <property type="protein sequence ID" value="SFR74584.1"/>
    <property type="molecule type" value="Genomic_DNA"/>
</dbReference>
<dbReference type="InterPro" id="IPR050397">
    <property type="entry name" value="Env_Response_Regulators"/>
</dbReference>
<dbReference type="Pfam" id="PF13545">
    <property type="entry name" value="HTH_Crp_2"/>
    <property type="match status" value="1"/>
</dbReference>
<dbReference type="SUPFAM" id="SSF46785">
    <property type="entry name" value="Winged helix' DNA-binding domain"/>
    <property type="match status" value="1"/>
</dbReference>
<sequence length="205" mass="22612">MADEHALIQCLPAHLREEAMASAQRVRLNPGDMVFRAGDGCRGLPMVLSGSVRVQMLGASGHGIVLYRMGADDLCTLSIGCLMAGRGYRAEAHVEEPTEALLLPSVVFDQLMAQSGEFRQRVMASYGRRLDDLMLLVEEVAFGRMDQRLTGWLRAHAVGRPAAVTHQALAVELGTAREVISRLLKEMERQGQVRLARGKVEYLER</sequence>
<dbReference type="Pfam" id="PF00027">
    <property type="entry name" value="cNMP_binding"/>
    <property type="match status" value="1"/>
</dbReference>
<dbReference type="Gene3D" id="1.10.10.10">
    <property type="entry name" value="Winged helix-like DNA-binding domain superfamily/Winged helix DNA-binding domain"/>
    <property type="match status" value="1"/>
</dbReference>
<dbReference type="PROSITE" id="PS50042">
    <property type="entry name" value="CNMP_BINDING_3"/>
    <property type="match status" value="1"/>
</dbReference>
<organism evidence="5 6">
    <name type="scientific">Marinobacter daqiaonensis</name>
    <dbReference type="NCBI Taxonomy" id="650891"/>
    <lineage>
        <taxon>Bacteria</taxon>
        <taxon>Pseudomonadati</taxon>
        <taxon>Pseudomonadota</taxon>
        <taxon>Gammaproteobacteria</taxon>
        <taxon>Pseudomonadales</taxon>
        <taxon>Marinobacteraceae</taxon>
        <taxon>Marinobacter</taxon>
    </lineage>
</organism>
<dbReference type="STRING" id="650891.SAMN05216203_2709"/>
<dbReference type="Proteomes" id="UP000198644">
    <property type="component" value="Unassembled WGS sequence"/>
</dbReference>
<dbReference type="Gene3D" id="2.60.120.10">
    <property type="entry name" value="Jelly Rolls"/>
    <property type="match status" value="1"/>
</dbReference>
<accession>A0A1I6J6H4</accession>
<dbReference type="SMART" id="SM00419">
    <property type="entry name" value="HTH_CRP"/>
    <property type="match status" value="1"/>
</dbReference>
<dbReference type="PANTHER" id="PTHR24567">
    <property type="entry name" value="CRP FAMILY TRANSCRIPTIONAL REGULATORY PROTEIN"/>
    <property type="match status" value="1"/>
</dbReference>
<keyword evidence="1" id="KW-0805">Transcription regulation</keyword>
<evidence type="ECO:0000256" key="1">
    <source>
        <dbReference type="ARBA" id="ARBA00023015"/>
    </source>
</evidence>
<proteinExistence type="predicted"/>
<keyword evidence="3" id="KW-0804">Transcription</keyword>
<evidence type="ECO:0000259" key="4">
    <source>
        <dbReference type="PROSITE" id="PS50042"/>
    </source>
</evidence>
<keyword evidence="2" id="KW-0238">DNA-binding</keyword>
<feature type="domain" description="Cyclic nucleotide-binding" evidence="4">
    <location>
        <begin position="7"/>
        <end position="129"/>
    </location>
</feature>
<dbReference type="RefSeq" id="WP_227663009.1">
    <property type="nucleotide sequence ID" value="NZ_FOYW01000002.1"/>
</dbReference>
<dbReference type="InterPro" id="IPR018490">
    <property type="entry name" value="cNMP-bd_dom_sf"/>
</dbReference>
<dbReference type="GO" id="GO:0003677">
    <property type="term" value="F:DNA binding"/>
    <property type="evidence" value="ECO:0007669"/>
    <property type="project" value="UniProtKB-KW"/>
</dbReference>
<gene>
    <name evidence="5" type="ORF">SAMN05216203_2709</name>
</gene>
<reference evidence="5 6" key="1">
    <citation type="submission" date="2016-10" db="EMBL/GenBank/DDBJ databases">
        <authorList>
            <person name="de Groot N.N."/>
        </authorList>
    </citation>
    <scope>NUCLEOTIDE SEQUENCE [LARGE SCALE GENOMIC DNA]</scope>
    <source>
        <strain evidence="5 6">CGMCC 1.9167</strain>
    </source>
</reference>
<dbReference type="AlphaFoldDB" id="A0A1I6J6H4"/>
<dbReference type="InterPro" id="IPR036390">
    <property type="entry name" value="WH_DNA-bd_sf"/>
</dbReference>
<name>A0A1I6J6H4_9GAMM</name>
<evidence type="ECO:0000256" key="2">
    <source>
        <dbReference type="ARBA" id="ARBA00023125"/>
    </source>
</evidence>
<evidence type="ECO:0000256" key="3">
    <source>
        <dbReference type="ARBA" id="ARBA00023163"/>
    </source>
</evidence>
<evidence type="ECO:0000313" key="5">
    <source>
        <dbReference type="EMBL" id="SFR74584.1"/>
    </source>
</evidence>
<dbReference type="GO" id="GO:0005829">
    <property type="term" value="C:cytosol"/>
    <property type="evidence" value="ECO:0007669"/>
    <property type="project" value="TreeGrafter"/>
</dbReference>
<dbReference type="PANTHER" id="PTHR24567:SF74">
    <property type="entry name" value="HTH-TYPE TRANSCRIPTIONAL REGULATOR ARCR"/>
    <property type="match status" value="1"/>
</dbReference>
<dbReference type="GO" id="GO:0003700">
    <property type="term" value="F:DNA-binding transcription factor activity"/>
    <property type="evidence" value="ECO:0007669"/>
    <property type="project" value="TreeGrafter"/>
</dbReference>